<organism evidence="3">
    <name type="scientific">Acidicaldus sp</name>
    <dbReference type="NCBI Taxonomy" id="1872105"/>
    <lineage>
        <taxon>Bacteria</taxon>
        <taxon>Pseudomonadati</taxon>
        <taxon>Pseudomonadota</taxon>
        <taxon>Alphaproteobacteria</taxon>
        <taxon>Acetobacterales</taxon>
        <taxon>Acetobacteraceae</taxon>
        <taxon>Acidicaldus</taxon>
    </lineage>
</organism>
<name>A0A8J4M4E1_9PROT</name>
<evidence type="ECO:0000313" key="3">
    <source>
        <dbReference type="EMBL" id="HGC41786.1"/>
    </source>
</evidence>
<feature type="domain" description="DUF447" evidence="2">
    <location>
        <begin position="127"/>
        <end position="178"/>
    </location>
</feature>
<dbReference type="Gene3D" id="1.20.58.290">
    <property type="entry name" value="Hypothetical membrane protein ta0354_69_121"/>
    <property type="match status" value="1"/>
</dbReference>
<evidence type="ECO:0000259" key="2">
    <source>
        <dbReference type="Pfam" id="PF20766"/>
    </source>
</evidence>
<evidence type="ECO:0000259" key="1">
    <source>
        <dbReference type="Pfam" id="PF04289"/>
    </source>
</evidence>
<dbReference type="InterPro" id="IPR007386">
    <property type="entry name" value="DUF447_N"/>
</dbReference>
<proteinExistence type="predicted"/>
<comment type="caution">
    <text evidence="3">The sequence shown here is derived from an EMBL/GenBank/DDBJ whole genome shotgun (WGS) entry which is preliminary data.</text>
</comment>
<dbReference type="SUPFAM" id="SSF50475">
    <property type="entry name" value="FMN-binding split barrel"/>
    <property type="match status" value="1"/>
</dbReference>
<dbReference type="Gene3D" id="2.30.110.10">
    <property type="entry name" value="Electron Transport, Fmn-binding Protein, Chain A"/>
    <property type="match status" value="1"/>
</dbReference>
<sequence>MSLIREVILSTIAADGTPHLAPLGLISAGRGEWIVAPFHPSTTLENLRSIPEAVANYVDDVRIFAGCLTGRRDWPLLPSAQIRPLRLAGALAHAELAVIAVEEDTIRPHFRCRLCFEAMHAPFRGFNRAQAAVIEAAILLSRRHRLPPEKIAREIEFLTVQVEKTAGAEEAIAWGWLMAAFRQQ</sequence>
<dbReference type="EMBL" id="DTQM01000019">
    <property type="protein sequence ID" value="HGC41786.1"/>
    <property type="molecule type" value="Genomic_DNA"/>
</dbReference>
<dbReference type="AlphaFoldDB" id="A0A8J4M4E1"/>
<dbReference type="Pfam" id="PF20766">
    <property type="entry name" value="DUF447_C"/>
    <property type="match status" value="1"/>
</dbReference>
<feature type="domain" description="DUF447" evidence="1">
    <location>
        <begin position="5"/>
        <end position="115"/>
    </location>
</feature>
<gene>
    <name evidence="3" type="ORF">ENY07_00960</name>
</gene>
<dbReference type="InterPro" id="IPR049288">
    <property type="entry name" value="DUF447_C"/>
</dbReference>
<dbReference type="Pfam" id="PF04289">
    <property type="entry name" value="DUF447_N"/>
    <property type="match status" value="1"/>
</dbReference>
<protein>
    <submittedName>
        <fullName evidence="3">DUF447 family protein</fullName>
    </submittedName>
</protein>
<accession>A0A8J4M4E1</accession>
<reference evidence="3" key="1">
    <citation type="journal article" date="2020" name="mSystems">
        <title>Genome- and Community-Level Interaction Insights into Carbon Utilization and Element Cycling Functions of Hydrothermarchaeota in Hydrothermal Sediment.</title>
        <authorList>
            <person name="Zhou Z."/>
            <person name="Liu Y."/>
            <person name="Xu W."/>
            <person name="Pan J."/>
            <person name="Luo Z.H."/>
            <person name="Li M."/>
        </authorList>
    </citation>
    <scope>NUCLEOTIDE SEQUENCE</scope>
    <source>
        <strain evidence="3">SpSt-997</strain>
    </source>
</reference>
<dbReference type="InterPro" id="IPR012349">
    <property type="entry name" value="Split_barrel_FMN-bd"/>
</dbReference>